<name>A0A316TSA5_9BACT</name>
<dbReference type="EMBL" id="QGGB01000004">
    <property type="protein sequence ID" value="PWN07270.1"/>
    <property type="molecule type" value="Genomic_DNA"/>
</dbReference>
<sequence>MQMNNTYDFIIIGSGFGGSITAMCLVQRGFSVAIVEKDRHPRFAIGESSTPAADMILRDLAESYDLPLLKKLSRYGSWQKHVPEVVCGLKRGFSYYFHEPGQPFQSSRDHSRELLVAASTDDKNSDTNWLRSDVDQLLSGYAADLGADLFEGTQIEKLNRSKDAWQVQAQRDDEPLQMSASWILDATGSPVFAERFLGVHSSSDGFYTNSRAVYSHYTGAGRWLDYLNENSFYTDDYPYNPDHSALHQFTEEGWMWMLRFNNELLSAGFLIADNMGSENPKKPAEAQWQRLCNRYPSLKQIFRNSNIAARPGRIIQTGRLQRKLGRVFGNGWTALPHTAGFVDPLHSTGISFTLSGIRRLLPILEQLDNGKLSVPDLNKYEETVGKELSFMDMLVSSCYISRFRFDLFTASVMLYFAAVITWEQRYLSGNRDHAFLCPDIPDLYEMVSDTHGELLMLGSGPINDKKSAGLIERIRTRIEPFNRAGLMDPEKYNMYRHTAVTLS</sequence>
<dbReference type="SUPFAM" id="SSF51905">
    <property type="entry name" value="FAD/NAD(P)-binding domain"/>
    <property type="match status" value="1"/>
</dbReference>
<evidence type="ECO:0000256" key="2">
    <source>
        <dbReference type="ARBA" id="ARBA00023033"/>
    </source>
</evidence>
<dbReference type="SMR" id="A0A316TSA5"/>
<comment type="caution">
    <text evidence="4">The sequence shown here is derived from an EMBL/GenBank/DDBJ whole genome shotgun (WGS) entry which is preliminary data.</text>
</comment>
<dbReference type="Gene3D" id="3.50.50.60">
    <property type="entry name" value="FAD/NAD(P)-binding domain"/>
    <property type="match status" value="1"/>
</dbReference>
<evidence type="ECO:0000313" key="5">
    <source>
        <dbReference type="Proteomes" id="UP000245533"/>
    </source>
</evidence>
<dbReference type="PANTHER" id="PTHR43747">
    <property type="entry name" value="FAD-BINDING PROTEIN"/>
    <property type="match status" value="1"/>
</dbReference>
<dbReference type="Proteomes" id="UP000245533">
    <property type="component" value="Unassembled WGS sequence"/>
</dbReference>
<organism evidence="4 5">
    <name type="scientific">Rhodohalobacter mucosus</name>
    <dbReference type="NCBI Taxonomy" id="2079485"/>
    <lineage>
        <taxon>Bacteria</taxon>
        <taxon>Pseudomonadati</taxon>
        <taxon>Balneolota</taxon>
        <taxon>Balneolia</taxon>
        <taxon>Balneolales</taxon>
        <taxon>Balneolaceae</taxon>
        <taxon>Rhodohalobacter</taxon>
    </lineage>
</organism>
<dbReference type="InterPro" id="IPR050816">
    <property type="entry name" value="Flavin-dep_Halogenase_NPB"/>
</dbReference>
<dbReference type="InterPro" id="IPR036188">
    <property type="entry name" value="FAD/NAD-bd_sf"/>
</dbReference>
<reference evidence="4 5" key="1">
    <citation type="submission" date="2018-05" db="EMBL/GenBank/DDBJ databases">
        <title>Rhodohalobacter halophilus gen. nov., sp. nov., a moderately halophilic member of the family Balneolaceae.</title>
        <authorList>
            <person name="Liu Z.-W."/>
        </authorList>
    </citation>
    <scope>NUCLEOTIDE SEQUENCE [LARGE SCALE GENOMIC DNA]</scope>
    <source>
        <strain evidence="4 5">8A47</strain>
    </source>
</reference>
<dbReference type="AlphaFoldDB" id="A0A316TSA5"/>
<gene>
    <name evidence="4" type="ORF">DDZ15_05570</name>
</gene>
<accession>A0A316TSA5</accession>
<dbReference type="InterPro" id="IPR006905">
    <property type="entry name" value="Flavin_halogenase"/>
</dbReference>
<evidence type="ECO:0000256" key="1">
    <source>
        <dbReference type="ARBA" id="ARBA00023002"/>
    </source>
</evidence>
<keyword evidence="1" id="KW-0560">Oxidoreductase</keyword>
<feature type="domain" description="FAD dependent oxidoreductase" evidence="3">
    <location>
        <begin position="8"/>
        <end position="189"/>
    </location>
</feature>
<evidence type="ECO:0000259" key="3">
    <source>
        <dbReference type="Pfam" id="PF01266"/>
    </source>
</evidence>
<proteinExistence type="predicted"/>
<dbReference type="Pfam" id="PF04820">
    <property type="entry name" value="Trp_halogenase"/>
    <property type="match status" value="1"/>
</dbReference>
<dbReference type="InterPro" id="IPR006076">
    <property type="entry name" value="FAD-dep_OxRdtase"/>
</dbReference>
<dbReference type="PANTHER" id="PTHR43747:SF5">
    <property type="entry name" value="FAD-BINDING DOMAIN-CONTAINING PROTEIN"/>
    <property type="match status" value="1"/>
</dbReference>
<dbReference type="GO" id="GO:0004497">
    <property type="term" value="F:monooxygenase activity"/>
    <property type="evidence" value="ECO:0007669"/>
    <property type="project" value="UniProtKB-KW"/>
</dbReference>
<dbReference type="Pfam" id="PF01266">
    <property type="entry name" value="DAO"/>
    <property type="match status" value="1"/>
</dbReference>
<keyword evidence="2" id="KW-0503">Monooxygenase</keyword>
<protein>
    <recommendedName>
        <fullName evidence="3">FAD dependent oxidoreductase domain-containing protein</fullName>
    </recommendedName>
</protein>
<keyword evidence="5" id="KW-1185">Reference proteome</keyword>
<evidence type="ECO:0000313" key="4">
    <source>
        <dbReference type="EMBL" id="PWN07270.1"/>
    </source>
</evidence>